<name>A0A382QEV4_9ZZZZ</name>
<gene>
    <name evidence="1" type="ORF">METZ01_LOCUS336421</name>
</gene>
<protein>
    <submittedName>
        <fullName evidence="1">Uncharacterized protein</fullName>
    </submittedName>
</protein>
<feature type="non-terminal residue" evidence="1">
    <location>
        <position position="185"/>
    </location>
</feature>
<dbReference type="EMBL" id="UINC01113752">
    <property type="protein sequence ID" value="SVC83567.1"/>
    <property type="molecule type" value="Genomic_DNA"/>
</dbReference>
<organism evidence="1">
    <name type="scientific">marine metagenome</name>
    <dbReference type="NCBI Taxonomy" id="408172"/>
    <lineage>
        <taxon>unclassified sequences</taxon>
        <taxon>metagenomes</taxon>
        <taxon>ecological metagenomes</taxon>
    </lineage>
</organism>
<sequence>MKKLIIILPFFCLFPFMALGKVVVTTDCSDDDIFCGLAIDKQLFRYAETNYPIPEPFGIKLGKKLDKDIIFEKEDDNEFYVNPKIKNNIFDEYYVRTKFNNVFSIRAYGYFYPDECPLRRDFLLIKLQEKYPEGGLYKDTWKFIQATKIVYNKDLVEWIEGFEIELSCNQYDNLTLYYKLHKGVP</sequence>
<proteinExistence type="predicted"/>
<dbReference type="AlphaFoldDB" id="A0A382QEV4"/>
<reference evidence="1" key="1">
    <citation type="submission" date="2018-05" db="EMBL/GenBank/DDBJ databases">
        <authorList>
            <person name="Lanie J.A."/>
            <person name="Ng W.-L."/>
            <person name="Kazmierczak K.M."/>
            <person name="Andrzejewski T.M."/>
            <person name="Davidsen T.M."/>
            <person name="Wayne K.J."/>
            <person name="Tettelin H."/>
            <person name="Glass J.I."/>
            <person name="Rusch D."/>
            <person name="Podicherti R."/>
            <person name="Tsui H.-C.T."/>
            <person name="Winkler M.E."/>
        </authorList>
    </citation>
    <scope>NUCLEOTIDE SEQUENCE</scope>
</reference>
<evidence type="ECO:0000313" key="1">
    <source>
        <dbReference type="EMBL" id="SVC83567.1"/>
    </source>
</evidence>
<accession>A0A382QEV4</accession>